<organism evidence="2 3">
    <name type="scientific">Patella caerulea</name>
    <name type="common">Rayed Mediterranean limpet</name>
    <dbReference type="NCBI Taxonomy" id="87958"/>
    <lineage>
        <taxon>Eukaryota</taxon>
        <taxon>Metazoa</taxon>
        <taxon>Spiralia</taxon>
        <taxon>Lophotrochozoa</taxon>
        <taxon>Mollusca</taxon>
        <taxon>Gastropoda</taxon>
        <taxon>Patellogastropoda</taxon>
        <taxon>Patelloidea</taxon>
        <taxon>Patellidae</taxon>
        <taxon>Patella</taxon>
    </lineage>
</organism>
<evidence type="ECO:0000313" key="2">
    <source>
        <dbReference type="EMBL" id="KAK6168275.1"/>
    </source>
</evidence>
<proteinExistence type="predicted"/>
<reference evidence="2 3" key="1">
    <citation type="submission" date="2024-01" db="EMBL/GenBank/DDBJ databases">
        <title>The genome of the rayed Mediterranean limpet Patella caerulea (Linnaeus, 1758).</title>
        <authorList>
            <person name="Anh-Thu Weber A."/>
            <person name="Halstead-Nussloch G."/>
        </authorList>
    </citation>
    <scope>NUCLEOTIDE SEQUENCE [LARGE SCALE GENOMIC DNA]</scope>
    <source>
        <strain evidence="2">AATW-2023a</strain>
        <tissue evidence="2">Whole specimen</tissue>
    </source>
</reference>
<dbReference type="Proteomes" id="UP001347796">
    <property type="component" value="Unassembled WGS sequence"/>
</dbReference>
<evidence type="ECO:0000313" key="3">
    <source>
        <dbReference type="Proteomes" id="UP001347796"/>
    </source>
</evidence>
<dbReference type="EMBL" id="JAZGQO010000018">
    <property type="protein sequence ID" value="KAK6168275.1"/>
    <property type="molecule type" value="Genomic_DNA"/>
</dbReference>
<protein>
    <submittedName>
        <fullName evidence="2">Uncharacterized protein</fullName>
    </submittedName>
</protein>
<dbReference type="AlphaFoldDB" id="A0AAN8J4F8"/>
<comment type="caution">
    <text evidence="2">The sequence shown here is derived from an EMBL/GenBank/DDBJ whole genome shotgun (WGS) entry which is preliminary data.</text>
</comment>
<evidence type="ECO:0000256" key="1">
    <source>
        <dbReference type="SAM" id="MobiDB-lite"/>
    </source>
</evidence>
<feature type="region of interest" description="Disordered" evidence="1">
    <location>
        <begin position="254"/>
        <end position="297"/>
    </location>
</feature>
<name>A0AAN8J4F8_PATCE</name>
<keyword evidence="3" id="KW-1185">Reference proteome</keyword>
<gene>
    <name evidence="2" type="ORF">SNE40_022136</name>
</gene>
<sequence length="297" mass="33301">MANHVLKRRHVFKECTLRIPADTKNVKAVEIIDKVENICGVNTVLACVPRLNKFEVTLDSNVSAGKLIEVGVEIGGLNVPCHYVSKVKIVSIMNLPYYIEDTDIEEKLTRWNVKLEGEIKERIDHSTGCADGTRIMKVIFPPGVSSLPFSVGFNTVDGYEYFALKINDQTKVCFNGLSTEHIKIDCSKFRCNLCDEQGNVERKCRSPKCEKCSSFMKFCECETNMEVKCTTCNLITCICNDQISDDLTRVKTTEQTPASDNDYNEDQSVSSVFTEPVENSSASGCNVETVYQDNHDK</sequence>
<accession>A0AAN8J4F8</accession>